<keyword evidence="2 4" id="KW-0808">Transferase</keyword>
<reference evidence="5" key="1">
    <citation type="submission" date="2017-09" db="EMBL/GenBank/DDBJ databases">
        <authorList>
            <person name="Varghese N."/>
            <person name="Submissions S."/>
        </authorList>
    </citation>
    <scope>NUCLEOTIDE SEQUENCE [LARGE SCALE GENOMIC DNA]</scope>
    <source>
        <strain evidence="5">DSM 29961</strain>
    </source>
</reference>
<dbReference type="OrthoDB" id="9804312at2"/>
<dbReference type="EMBL" id="OCNH01000001">
    <property type="protein sequence ID" value="SOD78055.1"/>
    <property type="molecule type" value="Genomic_DNA"/>
</dbReference>
<evidence type="ECO:0000313" key="4">
    <source>
        <dbReference type="EMBL" id="SOD78055.1"/>
    </source>
</evidence>
<proteinExistence type="predicted"/>
<evidence type="ECO:0000256" key="1">
    <source>
        <dbReference type="ARBA" id="ARBA00022603"/>
    </source>
</evidence>
<dbReference type="RefSeq" id="WP_097124018.1">
    <property type="nucleotide sequence ID" value="NZ_OCNH01000001.1"/>
</dbReference>
<dbReference type="AlphaFoldDB" id="A0A286F4B5"/>
<keyword evidence="5" id="KW-1185">Reference proteome</keyword>
<dbReference type="InterPro" id="IPR029063">
    <property type="entry name" value="SAM-dependent_MTases_sf"/>
</dbReference>
<dbReference type="Gene3D" id="3.40.50.150">
    <property type="entry name" value="Vaccinia Virus protein VP39"/>
    <property type="match status" value="1"/>
</dbReference>
<sequence length="253" mass="28803">MIGRSEEYEKMFRLEGQLWWYRHLHERVADALLRQFGKKRDMSILDAGCGTGGLLLFLRQMGYTRLRGIDGSTDAVACCHDRELPVSFVNLNDLADFEPTVTYDVIVCNDVFCYFLDADLLPLIAALANRLKPGGILISNNNAFRAFRGEHDLAVGIVRRFVLSDFERLLPPCGLKRQSSTYWSFVLSLPIVLVRQWQQLQLKLGWHTPAEAMSDVYLPSPWLNKMLLGIVRAEQKLLTRTPFGSSLFMVCGK</sequence>
<dbReference type="PANTHER" id="PTHR43464">
    <property type="entry name" value="METHYLTRANSFERASE"/>
    <property type="match status" value="1"/>
</dbReference>
<dbReference type="GO" id="GO:0008168">
    <property type="term" value="F:methyltransferase activity"/>
    <property type="evidence" value="ECO:0007669"/>
    <property type="project" value="UniProtKB-KW"/>
</dbReference>
<dbReference type="Proteomes" id="UP000219452">
    <property type="component" value="Unassembled WGS sequence"/>
</dbReference>
<evidence type="ECO:0000313" key="5">
    <source>
        <dbReference type="Proteomes" id="UP000219452"/>
    </source>
</evidence>
<evidence type="ECO:0000256" key="3">
    <source>
        <dbReference type="ARBA" id="ARBA00022691"/>
    </source>
</evidence>
<protein>
    <submittedName>
        <fullName evidence="4">Methyltransferase domain-containing protein</fullName>
    </submittedName>
</protein>
<organism evidence="4 5">
    <name type="scientific">Spirosoma fluviale</name>
    <dbReference type="NCBI Taxonomy" id="1597977"/>
    <lineage>
        <taxon>Bacteria</taxon>
        <taxon>Pseudomonadati</taxon>
        <taxon>Bacteroidota</taxon>
        <taxon>Cytophagia</taxon>
        <taxon>Cytophagales</taxon>
        <taxon>Cytophagaceae</taxon>
        <taxon>Spirosoma</taxon>
    </lineage>
</organism>
<name>A0A286F4B5_9BACT</name>
<accession>A0A286F4B5</accession>
<dbReference type="PANTHER" id="PTHR43464:SF19">
    <property type="entry name" value="UBIQUINONE BIOSYNTHESIS O-METHYLTRANSFERASE, MITOCHONDRIAL"/>
    <property type="match status" value="1"/>
</dbReference>
<dbReference type="CDD" id="cd02440">
    <property type="entry name" value="AdoMet_MTases"/>
    <property type="match status" value="1"/>
</dbReference>
<keyword evidence="1 4" id="KW-0489">Methyltransferase</keyword>
<keyword evidence="3" id="KW-0949">S-adenosyl-L-methionine</keyword>
<dbReference type="SUPFAM" id="SSF53335">
    <property type="entry name" value="S-adenosyl-L-methionine-dependent methyltransferases"/>
    <property type="match status" value="1"/>
</dbReference>
<dbReference type="Pfam" id="PF13489">
    <property type="entry name" value="Methyltransf_23"/>
    <property type="match status" value="1"/>
</dbReference>
<dbReference type="GO" id="GO:0032259">
    <property type="term" value="P:methylation"/>
    <property type="evidence" value="ECO:0007669"/>
    <property type="project" value="UniProtKB-KW"/>
</dbReference>
<gene>
    <name evidence="4" type="ORF">SAMN06269250_0269</name>
</gene>
<evidence type="ECO:0000256" key="2">
    <source>
        <dbReference type="ARBA" id="ARBA00022679"/>
    </source>
</evidence>